<evidence type="ECO:0000313" key="2">
    <source>
        <dbReference type="EMBL" id="ETO09013.1"/>
    </source>
</evidence>
<accession>X6M4V4</accession>
<dbReference type="EMBL" id="ASPP01024443">
    <property type="protein sequence ID" value="ETO09013.1"/>
    <property type="molecule type" value="Genomic_DNA"/>
</dbReference>
<protein>
    <submittedName>
        <fullName evidence="2">Uncharacterized protein</fullName>
    </submittedName>
</protein>
<organism evidence="2 3">
    <name type="scientific">Reticulomyxa filosa</name>
    <dbReference type="NCBI Taxonomy" id="46433"/>
    <lineage>
        <taxon>Eukaryota</taxon>
        <taxon>Sar</taxon>
        <taxon>Rhizaria</taxon>
        <taxon>Retaria</taxon>
        <taxon>Foraminifera</taxon>
        <taxon>Monothalamids</taxon>
        <taxon>Reticulomyxidae</taxon>
        <taxon>Reticulomyxa</taxon>
    </lineage>
</organism>
<name>X6M4V4_RETFI</name>
<proteinExistence type="predicted"/>
<gene>
    <name evidence="2" type="ORF">RFI_28374</name>
</gene>
<comment type="caution">
    <text evidence="2">The sequence shown here is derived from an EMBL/GenBank/DDBJ whole genome shotgun (WGS) entry which is preliminary data.</text>
</comment>
<evidence type="ECO:0000313" key="3">
    <source>
        <dbReference type="Proteomes" id="UP000023152"/>
    </source>
</evidence>
<dbReference type="AlphaFoldDB" id="X6M4V4"/>
<reference evidence="2 3" key="1">
    <citation type="journal article" date="2013" name="Curr. Biol.">
        <title>The Genome of the Foraminiferan Reticulomyxa filosa.</title>
        <authorList>
            <person name="Glockner G."/>
            <person name="Hulsmann N."/>
            <person name="Schleicher M."/>
            <person name="Noegel A.A."/>
            <person name="Eichinger L."/>
            <person name="Gallinger C."/>
            <person name="Pawlowski J."/>
            <person name="Sierra R."/>
            <person name="Euteneuer U."/>
            <person name="Pillet L."/>
            <person name="Moustafa A."/>
            <person name="Platzer M."/>
            <person name="Groth M."/>
            <person name="Szafranski K."/>
            <person name="Schliwa M."/>
        </authorList>
    </citation>
    <scope>NUCLEOTIDE SEQUENCE [LARGE SCALE GENOMIC DNA]</scope>
</reference>
<keyword evidence="1" id="KW-1133">Transmembrane helix</keyword>
<evidence type="ECO:0000256" key="1">
    <source>
        <dbReference type="SAM" id="Phobius"/>
    </source>
</evidence>
<sequence length="254" mass="30009">MVKQIFWITSGFGVQLNNWHYNANHCTINNKMYFVTKQRLRILCSIRKHKDDSANGVPYFEMKRVGWMISCVDDCSANPNEIITSPHTVKVEDKIRFSRFKIGVIRFIGITEETGTDEILLALSFVLFLVCNNINIYIYILFVIIICNKFVFVVIKIRFVRCNKCKRLKHGRNSVKSRCEIYQRQRMFIIICVGQKNVVKLDNRYLNTHKSHFKVRVSDHIESCTLIHVMHYHVVDHIWRGPDKRIKKNDPDGW</sequence>
<keyword evidence="3" id="KW-1185">Reference proteome</keyword>
<keyword evidence="1" id="KW-0812">Transmembrane</keyword>
<keyword evidence="1" id="KW-0472">Membrane</keyword>
<feature type="transmembrane region" description="Helical" evidence="1">
    <location>
        <begin position="136"/>
        <end position="159"/>
    </location>
</feature>
<dbReference type="Proteomes" id="UP000023152">
    <property type="component" value="Unassembled WGS sequence"/>
</dbReference>